<name>W5Y164_9CORY</name>
<evidence type="ECO:0000259" key="2">
    <source>
        <dbReference type="Pfam" id="PF00496"/>
    </source>
</evidence>
<evidence type="ECO:0000256" key="1">
    <source>
        <dbReference type="SAM" id="SignalP"/>
    </source>
</evidence>
<feature type="domain" description="Solute-binding protein family 5" evidence="2">
    <location>
        <begin position="97"/>
        <end position="428"/>
    </location>
</feature>
<evidence type="ECO:0000313" key="3">
    <source>
        <dbReference type="EMBL" id="AHI22932.1"/>
    </source>
</evidence>
<dbReference type="PANTHER" id="PTHR30290:SF65">
    <property type="entry name" value="MONOACYL PHOSPHATIDYLINOSITOL TETRAMANNOSIDE-BINDING PROTEIN LPQW-RELATED"/>
    <property type="match status" value="1"/>
</dbReference>
<evidence type="ECO:0000313" key="4">
    <source>
        <dbReference type="Proteomes" id="UP000019222"/>
    </source>
</evidence>
<dbReference type="PATRIC" id="fig|1224164.3.peg.1552"/>
<dbReference type="EMBL" id="CP004353">
    <property type="protein sequence ID" value="AHI22932.1"/>
    <property type="molecule type" value="Genomic_DNA"/>
</dbReference>
<dbReference type="Gene3D" id="3.90.76.10">
    <property type="entry name" value="Dipeptide-binding Protein, Domain 1"/>
    <property type="match status" value="1"/>
</dbReference>
<dbReference type="eggNOG" id="COG4166">
    <property type="taxonomic scope" value="Bacteria"/>
</dbReference>
<feature type="chain" id="PRO_5004874383" evidence="1">
    <location>
        <begin position="19"/>
        <end position="531"/>
    </location>
</feature>
<dbReference type="InterPro" id="IPR039424">
    <property type="entry name" value="SBP_5"/>
</dbReference>
<dbReference type="GO" id="GO:1904680">
    <property type="term" value="F:peptide transmembrane transporter activity"/>
    <property type="evidence" value="ECO:0007669"/>
    <property type="project" value="TreeGrafter"/>
</dbReference>
<dbReference type="KEGG" id="cvt:B843_07735"/>
<dbReference type="PROSITE" id="PS51257">
    <property type="entry name" value="PROKAR_LIPOPROTEIN"/>
    <property type="match status" value="1"/>
</dbReference>
<gene>
    <name evidence="3" type="ORF">B843_07735</name>
</gene>
<dbReference type="Gene3D" id="3.10.105.10">
    <property type="entry name" value="Dipeptide-binding Protein, Domain 3"/>
    <property type="match status" value="1"/>
</dbReference>
<keyword evidence="4" id="KW-1185">Reference proteome</keyword>
<dbReference type="AlphaFoldDB" id="W5Y164"/>
<dbReference type="HOGENOM" id="CLU_017028_11_2_11"/>
<dbReference type="Gene3D" id="3.40.190.10">
    <property type="entry name" value="Periplasmic binding protein-like II"/>
    <property type="match status" value="1"/>
</dbReference>
<feature type="signal peptide" evidence="1">
    <location>
        <begin position="1"/>
        <end position="18"/>
    </location>
</feature>
<organism evidence="3 4">
    <name type="scientific">Corynebacterium vitaeruminis DSM 20294</name>
    <dbReference type="NCBI Taxonomy" id="1224164"/>
    <lineage>
        <taxon>Bacteria</taxon>
        <taxon>Bacillati</taxon>
        <taxon>Actinomycetota</taxon>
        <taxon>Actinomycetes</taxon>
        <taxon>Mycobacteriales</taxon>
        <taxon>Corynebacteriaceae</taxon>
        <taxon>Corynebacterium</taxon>
    </lineage>
</organism>
<dbReference type="PANTHER" id="PTHR30290">
    <property type="entry name" value="PERIPLASMIC BINDING COMPONENT OF ABC TRANSPORTER"/>
    <property type="match status" value="1"/>
</dbReference>
<dbReference type="Pfam" id="PF00496">
    <property type="entry name" value="SBP_bac_5"/>
    <property type="match status" value="1"/>
</dbReference>
<protein>
    <submittedName>
        <fullName evidence="3">Oligopeptide-binding protein OppA</fullName>
    </submittedName>
</protein>
<sequence>MRLAVFSSLCALAVGAAACSTGSGSGSSDEAAAFGYAVNEQLVTTNAGTNVGVSTNAQVLAGRLYPSAHVPGPKGQLIPNSDFVNTQVLPGATQRVIYNISQDANYSDGKPVTCDSYLLAFTAGSLPDLFDSHLPLMQQVDRVECTPGSKQATVVFKEGFGARWRQLFGPGVLMPAHAIAEKAGMSLEELNAAASNKDEDALAPVAEIWKHGFDLSNFDPTLQVSTGPYKIDSVGSEGQVVLKRNDAYVGEKAELDTLTVWPNSKSLKDLADGEGLQVAEAASTSALDWINTEDTNNPYHVESEAGVLTEQLFLSNAGVFYDKAARQAFAACIDQASIASVSFEKSGVDVQPVATRVVRATDPAASQMKDITDPHLAVNLEAAAPLRGQTIRVGYSGPNERFAAMVEDMNRTCQSAGITVVDASADASSLGNLSKTSVDAGGAETFVPGSADAFIQAVDPMSEFPTIAPASTDIQGIRAAETDSWDRVETIPLASQPRVFVTHKGVENVVANTDTSGIGWNMNKWKYSAKK</sequence>
<dbReference type="STRING" id="1224164.B843_07735"/>
<proteinExistence type="predicted"/>
<accession>W5Y164</accession>
<dbReference type="InterPro" id="IPR000914">
    <property type="entry name" value="SBP_5_dom"/>
</dbReference>
<dbReference type="SUPFAM" id="SSF53850">
    <property type="entry name" value="Periplasmic binding protein-like II"/>
    <property type="match status" value="1"/>
</dbReference>
<keyword evidence="1" id="KW-0732">Signal</keyword>
<reference evidence="3 4" key="1">
    <citation type="submission" date="2013-02" db="EMBL/GenBank/DDBJ databases">
        <title>The complete genome sequence of Corynebacterium vitaeruminis DSM 20294.</title>
        <authorList>
            <person name="Ruckert C."/>
            <person name="Albersmeier A."/>
            <person name="Kalinowski J."/>
        </authorList>
    </citation>
    <scope>NUCLEOTIDE SEQUENCE [LARGE SCALE GENOMIC DNA]</scope>
    <source>
        <strain evidence="4">ATCC 10234</strain>
    </source>
</reference>
<dbReference type="GO" id="GO:0015833">
    <property type="term" value="P:peptide transport"/>
    <property type="evidence" value="ECO:0007669"/>
    <property type="project" value="TreeGrafter"/>
</dbReference>
<dbReference type="Proteomes" id="UP000019222">
    <property type="component" value="Chromosome"/>
</dbReference>